<dbReference type="RefSeq" id="WP_345317766.1">
    <property type="nucleotide sequence ID" value="NZ_BAABLF010000029.1"/>
</dbReference>
<reference evidence="3" key="1">
    <citation type="journal article" date="2019" name="Int. J. Syst. Evol. Microbiol.">
        <title>The Global Catalogue of Microorganisms (GCM) 10K type strain sequencing project: providing services to taxonomists for standard genome sequencing and annotation.</title>
        <authorList>
            <consortium name="The Broad Institute Genomics Platform"/>
            <consortium name="The Broad Institute Genome Sequencing Center for Infectious Disease"/>
            <person name="Wu L."/>
            <person name="Ma J."/>
        </authorList>
    </citation>
    <scope>NUCLEOTIDE SEQUENCE [LARGE SCALE GENOMIC DNA]</scope>
    <source>
        <strain evidence="3">JCM 18720</strain>
    </source>
</reference>
<feature type="transmembrane region" description="Helical" evidence="1">
    <location>
        <begin position="90"/>
        <end position="111"/>
    </location>
</feature>
<feature type="transmembrane region" description="Helical" evidence="1">
    <location>
        <begin position="12"/>
        <end position="30"/>
    </location>
</feature>
<dbReference type="Proteomes" id="UP001501600">
    <property type="component" value="Unassembled WGS sequence"/>
</dbReference>
<gene>
    <name evidence="2" type="ORF">GCM10025772_27720</name>
</gene>
<organism evidence="2 3">
    <name type="scientific">Ferrimonas gelatinilytica</name>
    <dbReference type="NCBI Taxonomy" id="1255257"/>
    <lineage>
        <taxon>Bacteria</taxon>
        <taxon>Pseudomonadati</taxon>
        <taxon>Pseudomonadota</taxon>
        <taxon>Gammaproteobacteria</taxon>
        <taxon>Alteromonadales</taxon>
        <taxon>Ferrimonadaceae</taxon>
        <taxon>Ferrimonas</taxon>
    </lineage>
</organism>
<feature type="transmembrane region" description="Helical" evidence="1">
    <location>
        <begin position="66"/>
        <end position="84"/>
    </location>
</feature>
<proteinExistence type="predicted"/>
<evidence type="ECO:0000313" key="3">
    <source>
        <dbReference type="Proteomes" id="UP001501600"/>
    </source>
</evidence>
<protein>
    <submittedName>
        <fullName evidence="2">Uncharacterized protein</fullName>
    </submittedName>
</protein>
<evidence type="ECO:0000313" key="2">
    <source>
        <dbReference type="EMBL" id="GAA5194547.1"/>
    </source>
</evidence>
<feature type="transmembrane region" description="Helical" evidence="1">
    <location>
        <begin position="36"/>
        <end position="54"/>
    </location>
</feature>
<name>A0ABP9SDJ4_9GAMM</name>
<accession>A0ABP9SDJ4</accession>
<evidence type="ECO:0000256" key="1">
    <source>
        <dbReference type="SAM" id="Phobius"/>
    </source>
</evidence>
<sequence length="127" mass="14513">MRNKMLRQKLAFASLSPVMVPGFIFYTLVHGYYEKVFLFSLILLAGIHLFNKYYKFFVKADGFIKRFIWSFVLVNTSMVIMTFAPEAKNAFAGVVLFLYTPSMIIAVNMLTGSKVAHKVAMYCKKGL</sequence>
<keyword evidence="1" id="KW-0472">Membrane</keyword>
<keyword evidence="1" id="KW-1133">Transmembrane helix</keyword>
<comment type="caution">
    <text evidence="2">The sequence shown here is derived from an EMBL/GenBank/DDBJ whole genome shotgun (WGS) entry which is preliminary data.</text>
</comment>
<keyword evidence="1" id="KW-0812">Transmembrane</keyword>
<dbReference type="EMBL" id="BAABLF010000029">
    <property type="protein sequence ID" value="GAA5194547.1"/>
    <property type="molecule type" value="Genomic_DNA"/>
</dbReference>
<keyword evidence="3" id="KW-1185">Reference proteome</keyword>